<dbReference type="EMBL" id="CP036317">
    <property type="protein sequence ID" value="QDV19174.1"/>
    <property type="molecule type" value="Genomic_DNA"/>
</dbReference>
<dbReference type="RefSeq" id="WP_145457242.1">
    <property type="nucleotide sequence ID" value="NZ_CP036317.1"/>
</dbReference>
<evidence type="ECO:0000313" key="2">
    <source>
        <dbReference type="EMBL" id="QDV19174.1"/>
    </source>
</evidence>
<sequence>MKLPLATETHYEKRIRESLFYSQIGQHSGIAVPVCYAAAGEGQGMLVLEDLSSCHFGDESRGCSRLEAEAVVDTLACLHSRWWDDPRLSEFEWLPRYGNLLSQLDKIPQRRDAFFALYQNVLQPESQELALQLGRQHQSVLEQLHQVPETLLHTDAHLDNLAFREAEGKVKAILFDWQNVSRGPAVVDLALFLVSASTQSTGWEQTSLITRYHRALLDQGVRNYPYEKFYADFRRALLRWWIGTVNGFGSPAAQNWTGRQAELAQQTVLHWNTVIRDYQLKELLAD</sequence>
<dbReference type="GO" id="GO:0016740">
    <property type="term" value="F:transferase activity"/>
    <property type="evidence" value="ECO:0007669"/>
    <property type="project" value="UniProtKB-KW"/>
</dbReference>
<dbReference type="Gene3D" id="3.90.1200.10">
    <property type="match status" value="1"/>
</dbReference>
<dbReference type="Pfam" id="PF01636">
    <property type="entry name" value="APH"/>
    <property type="match status" value="1"/>
</dbReference>
<evidence type="ECO:0000259" key="1">
    <source>
        <dbReference type="Pfam" id="PF01636"/>
    </source>
</evidence>
<dbReference type="SUPFAM" id="SSF56112">
    <property type="entry name" value="Protein kinase-like (PK-like)"/>
    <property type="match status" value="1"/>
</dbReference>
<dbReference type="AlphaFoldDB" id="A0A518FS63"/>
<proteinExistence type="predicted"/>
<dbReference type="Proteomes" id="UP000320839">
    <property type="component" value="Chromosome"/>
</dbReference>
<name>A0A518FS63_9PLAN</name>
<reference evidence="2 3" key="1">
    <citation type="submission" date="2019-02" db="EMBL/GenBank/DDBJ databases">
        <title>Deep-cultivation of Planctomycetes and their phenomic and genomic characterization uncovers novel biology.</title>
        <authorList>
            <person name="Wiegand S."/>
            <person name="Jogler M."/>
            <person name="Boedeker C."/>
            <person name="Pinto D."/>
            <person name="Vollmers J."/>
            <person name="Rivas-Marin E."/>
            <person name="Kohn T."/>
            <person name="Peeters S.H."/>
            <person name="Heuer A."/>
            <person name="Rast P."/>
            <person name="Oberbeckmann S."/>
            <person name="Bunk B."/>
            <person name="Jeske O."/>
            <person name="Meyerdierks A."/>
            <person name="Storesund J.E."/>
            <person name="Kallscheuer N."/>
            <person name="Luecker S."/>
            <person name="Lage O.M."/>
            <person name="Pohl T."/>
            <person name="Merkel B.J."/>
            <person name="Hornburger P."/>
            <person name="Mueller R.-W."/>
            <person name="Bruemmer F."/>
            <person name="Labrenz M."/>
            <person name="Spormann A.M."/>
            <person name="Op den Camp H."/>
            <person name="Overmann J."/>
            <person name="Amann R."/>
            <person name="Jetten M.S.M."/>
            <person name="Mascher T."/>
            <person name="Medema M.H."/>
            <person name="Devos D.P."/>
            <person name="Kaster A.-K."/>
            <person name="Ovreas L."/>
            <person name="Rohde M."/>
            <person name="Galperin M.Y."/>
            <person name="Jogler C."/>
        </authorList>
    </citation>
    <scope>NUCLEOTIDE SEQUENCE [LARGE SCALE GENOMIC DNA]</scope>
    <source>
        <strain evidence="2 3">Pan153</strain>
    </source>
</reference>
<keyword evidence="2" id="KW-0808">Transferase</keyword>
<dbReference type="InterPro" id="IPR052961">
    <property type="entry name" value="Oxido-Kinase-like_Enzymes"/>
</dbReference>
<dbReference type="PANTHER" id="PTHR23020:SF41">
    <property type="entry name" value="AMINOGLYCOSIDE PHOSPHOTRANSFERASE DOMAIN-CONTAINING PROTEIN"/>
    <property type="match status" value="1"/>
</dbReference>
<evidence type="ECO:0000313" key="3">
    <source>
        <dbReference type="Proteomes" id="UP000320839"/>
    </source>
</evidence>
<dbReference type="PANTHER" id="PTHR23020">
    <property type="entry name" value="UNCHARACTERIZED NUCLEAR HORMONE RECEPTOR-RELATED"/>
    <property type="match status" value="1"/>
</dbReference>
<organism evidence="2 3">
    <name type="scientific">Gimesia panareensis</name>
    <dbReference type="NCBI Taxonomy" id="2527978"/>
    <lineage>
        <taxon>Bacteria</taxon>
        <taxon>Pseudomonadati</taxon>
        <taxon>Planctomycetota</taxon>
        <taxon>Planctomycetia</taxon>
        <taxon>Planctomycetales</taxon>
        <taxon>Planctomycetaceae</taxon>
        <taxon>Gimesia</taxon>
    </lineage>
</organism>
<dbReference type="InterPro" id="IPR011009">
    <property type="entry name" value="Kinase-like_dom_sf"/>
</dbReference>
<feature type="domain" description="Aminoglycoside phosphotransferase" evidence="1">
    <location>
        <begin position="26"/>
        <end position="222"/>
    </location>
</feature>
<accession>A0A518FS63</accession>
<dbReference type="InterPro" id="IPR002575">
    <property type="entry name" value="Aminoglycoside_PTrfase"/>
</dbReference>
<gene>
    <name evidence="2" type="ORF">Pan153_38370</name>
</gene>
<protein>
    <submittedName>
        <fullName evidence="2">Phosphotransferase enzyme family protein</fullName>
    </submittedName>
</protein>
<dbReference type="OrthoDB" id="141068at2"/>